<dbReference type="AlphaFoldDB" id="A0A1G8DP98"/>
<dbReference type="EMBL" id="FNCN01000018">
    <property type="protein sequence ID" value="SDH59210.1"/>
    <property type="molecule type" value="Genomic_DNA"/>
</dbReference>
<proteinExistence type="predicted"/>
<keyword evidence="2" id="KW-1185">Reference proteome</keyword>
<sequence>MPHGFTVLTGLTSVNLAGTITARIVDNDGADPGTILDPTIDIKVEIEWKITGKLVPLLTGTWQPRVHFDGVGGVVGHTQNGTDIPLIPGQEDYDALVVLPGGTLTGDSYNVKALVTYLDGVGNTARLGGFFTLGGITLIG</sequence>
<dbReference type="Proteomes" id="UP000198923">
    <property type="component" value="Unassembled WGS sequence"/>
</dbReference>
<accession>A0A1G8DP98</accession>
<organism evidence="1 2">
    <name type="scientific">Sinosporangium album</name>
    <dbReference type="NCBI Taxonomy" id="504805"/>
    <lineage>
        <taxon>Bacteria</taxon>
        <taxon>Bacillati</taxon>
        <taxon>Actinomycetota</taxon>
        <taxon>Actinomycetes</taxon>
        <taxon>Streptosporangiales</taxon>
        <taxon>Streptosporangiaceae</taxon>
        <taxon>Sinosporangium</taxon>
    </lineage>
</organism>
<dbReference type="STRING" id="504805.SAMN05421505_118115"/>
<reference evidence="1 2" key="1">
    <citation type="submission" date="2016-10" db="EMBL/GenBank/DDBJ databases">
        <authorList>
            <person name="de Groot N.N."/>
        </authorList>
    </citation>
    <scope>NUCLEOTIDE SEQUENCE [LARGE SCALE GENOMIC DNA]</scope>
    <source>
        <strain evidence="1 2">CPCC 201354</strain>
    </source>
</reference>
<protein>
    <submittedName>
        <fullName evidence="1">Uncharacterized protein</fullName>
    </submittedName>
</protein>
<gene>
    <name evidence="1" type="ORF">SAMN05421505_118115</name>
</gene>
<name>A0A1G8DP98_9ACTN</name>
<evidence type="ECO:0000313" key="2">
    <source>
        <dbReference type="Proteomes" id="UP000198923"/>
    </source>
</evidence>
<evidence type="ECO:0000313" key="1">
    <source>
        <dbReference type="EMBL" id="SDH59210.1"/>
    </source>
</evidence>
<dbReference type="RefSeq" id="WP_093171877.1">
    <property type="nucleotide sequence ID" value="NZ_FNCN01000018.1"/>
</dbReference>
<dbReference type="OrthoDB" id="3533384at2"/>